<name>A0A972FWY5_9FLAO</name>
<dbReference type="EMBL" id="JAAMPU010000107">
    <property type="protein sequence ID" value="NMH29165.1"/>
    <property type="molecule type" value="Genomic_DNA"/>
</dbReference>
<organism evidence="2 3">
    <name type="scientific">Flavobacterium silvaticum</name>
    <dbReference type="NCBI Taxonomy" id="1852020"/>
    <lineage>
        <taxon>Bacteria</taxon>
        <taxon>Pseudomonadati</taxon>
        <taxon>Bacteroidota</taxon>
        <taxon>Flavobacteriia</taxon>
        <taxon>Flavobacteriales</taxon>
        <taxon>Flavobacteriaceae</taxon>
        <taxon>Flavobacterium</taxon>
    </lineage>
</organism>
<gene>
    <name evidence="2" type="ORF">G6047_14080</name>
</gene>
<feature type="transmembrane region" description="Helical" evidence="1">
    <location>
        <begin position="21"/>
        <end position="40"/>
    </location>
</feature>
<evidence type="ECO:0000256" key="1">
    <source>
        <dbReference type="SAM" id="Phobius"/>
    </source>
</evidence>
<sequence length="1119" mass="121682">MDRIPPVYRYFYTDLLTFQRVSLLLVLVLFSFSGFCANTLPPQLIVTHTDETCSGAGSITCNLQNPDGTNIQFKIYLLPDTVNPISVLNPTNNTVNVATGTYQVIASEVVGGTTVTYPAQTVTVGNTAAPLTFDVTHTDAHCGDGTITITVTGGTGPFQYEILEGAETFPLQTANTFTNLSGGIYKVRVTDGCGAQLAQTHILPVHPVDLLIGSVYFPDAELPSCTTIKASNNITPLHPGDDMLYPLQLTYTVHPPGGVGPDTVITTTIAAGPADGVIAQTIIPFWYDQTYTYDLVIVDPCGEVWTKNNISINQDMMVIFETTPADCDGYFFGIRPKNFVSPYTITFTEMPAEFDPVDYNSGHPGPFYGEVQSYGNSTTPVPYGNYNVSLTDACGHTATVTRELVDVPIEAFDQLSPHPGCQSNISDLEIVWPGQVIVSVTLTIAPSTYPNVGNLPEDLSSGIVNPGHFFMINLTAGLYHFDLVNECGVTFPLDVTVDDLAATLQMIPSTRADCELGKGGLRIRGTQSSIVSITMTAAPTAFGQTMPLDVSSYLTMGGVFSMGAMPPGLYSFIILDSCGVTHIITDTQVVPYIVDQNTVTVTKHCNSFEVFLDHTSQNTVSETFWLQSSLDGGITWGHPATGTPYPEGTVPNLGNSVELDNHDDNINLDFLGTFRVVTSFVAYDDGNISPTAFKFCTEVLDTFDHDGHVEILDVVKLTCDGALSSVKVIADGVAPFTYSIIEKNGAPFYFDNGNNDTFTNLEPAIYTFSAQQACGDTDPYVVDIASLPSLVEAYPPQPYLYSCENPADDETGTFDLSSQDSFILGTQDASLFNITYHLSQADADSGDNPLPTSYTGQSGTLYGRIAFTGGSCYKTVSFDLMVHPIPELGFLTQIGLCPGEGKTLTATPGYDSYLWSNGDTGNSIYVDEPGTYSLTITKNNPLPSTVPFCTATYDIVVDPQPIPSISEIRISDWTDHDNSITIILDNPQNVGFEFSIDGNTWQSSNVFEGLYPGAYTVQVRDTSGCGEDFRTVNLLMYPKFFTPNGDGYNDYWKVKFSNLEPGLQTFIFDRYGKFLKQLGYDSEGWDGTYVGHQLPSTDYWFLVKRADGREFRGHFTMKR</sequence>
<dbReference type="NCBIfam" id="TIGR04131">
    <property type="entry name" value="Bac_Flav_CTERM"/>
    <property type="match status" value="1"/>
</dbReference>
<reference evidence="2" key="1">
    <citation type="submission" date="2020-02" db="EMBL/GenBank/DDBJ databases">
        <title>Flavobacterium sp. genome.</title>
        <authorList>
            <person name="Jung H.S."/>
            <person name="Baek J.H."/>
            <person name="Jeon C.O."/>
        </authorList>
    </citation>
    <scope>NUCLEOTIDE SEQUENCE</scope>
    <source>
        <strain evidence="2">SE-s28</strain>
    </source>
</reference>
<evidence type="ECO:0000313" key="2">
    <source>
        <dbReference type="EMBL" id="NMH29165.1"/>
    </source>
</evidence>
<dbReference type="Proteomes" id="UP000712080">
    <property type="component" value="Unassembled WGS sequence"/>
</dbReference>
<accession>A0A972FWY5</accession>
<dbReference type="AlphaFoldDB" id="A0A972FWY5"/>
<dbReference type="Pfam" id="PF13573">
    <property type="entry name" value="SprB"/>
    <property type="match status" value="1"/>
</dbReference>
<dbReference type="InterPro" id="IPR025667">
    <property type="entry name" value="SprB_repeat"/>
</dbReference>
<comment type="caution">
    <text evidence="2">The sequence shown here is derived from an EMBL/GenBank/DDBJ whole genome shotgun (WGS) entry which is preliminary data.</text>
</comment>
<keyword evidence="1" id="KW-1133">Transmembrane helix</keyword>
<dbReference type="InterPro" id="IPR026341">
    <property type="entry name" value="T9SS_type_B"/>
</dbReference>
<keyword evidence="1" id="KW-0812">Transmembrane</keyword>
<dbReference type="RefSeq" id="WP_169528251.1">
    <property type="nucleotide sequence ID" value="NZ_JAAMPU010000107.1"/>
</dbReference>
<protein>
    <submittedName>
        <fullName evidence="2">T9SS type B sorting domain-containing protein</fullName>
    </submittedName>
</protein>
<keyword evidence="1" id="KW-0472">Membrane</keyword>
<evidence type="ECO:0000313" key="3">
    <source>
        <dbReference type="Proteomes" id="UP000712080"/>
    </source>
</evidence>
<proteinExistence type="predicted"/>
<dbReference type="Pfam" id="PF13585">
    <property type="entry name" value="CHU_C"/>
    <property type="match status" value="1"/>
</dbReference>
<keyword evidence="3" id="KW-1185">Reference proteome</keyword>